<gene>
    <name evidence="1" type="ORF">AU255_05695</name>
</gene>
<accession>A0A1V8M719</accession>
<dbReference type="Proteomes" id="UP000191980">
    <property type="component" value="Unassembled WGS sequence"/>
</dbReference>
<proteinExistence type="predicted"/>
<dbReference type="Pfam" id="PF08843">
    <property type="entry name" value="AbiEii"/>
    <property type="match status" value="1"/>
</dbReference>
<dbReference type="Gene3D" id="3.10.450.620">
    <property type="entry name" value="JHP933, nucleotidyltransferase-like core domain"/>
    <property type="match status" value="1"/>
</dbReference>
<keyword evidence="2" id="KW-1185">Reference proteome</keyword>
<evidence type="ECO:0000313" key="2">
    <source>
        <dbReference type="Proteomes" id="UP000191980"/>
    </source>
</evidence>
<dbReference type="AlphaFoldDB" id="A0A1V8M719"/>
<evidence type="ECO:0008006" key="3">
    <source>
        <dbReference type="Google" id="ProtNLM"/>
    </source>
</evidence>
<dbReference type="InterPro" id="IPR014942">
    <property type="entry name" value="AbiEii"/>
</dbReference>
<dbReference type="EMBL" id="LPUF01000001">
    <property type="protein sequence ID" value="OQK17374.1"/>
    <property type="molecule type" value="Genomic_DNA"/>
</dbReference>
<organism evidence="1 2">
    <name type="scientific">Methyloprofundus sedimenti</name>
    <dbReference type="NCBI Taxonomy" id="1420851"/>
    <lineage>
        <taxon>Bacteria</taxon>
        <taxon>Pseudomonadati</taxon>
        <taxon>Pseudomonadota</taxon>
        <taxon>Gammaproteobacteria</taxon>
        <taxon>Methylococcales</taxon>
        <taxon>Methylococcaceae</taxon>
        <taxon>Methyloprofundus</taxon>
    </lineage>
</organism>
<dbReference type="STRING" id="1420851.AU255_05695"/>
<comment type="caution">
    <text evidence="1">The sequence shown here is derived from an EMBL/GenBank/DDBJ whole genome shotgun (WGS) entry which is preliminary data.</text>
</comment>
<evidence type="ECO:0000313" key="1">
    <source>
        <dbReference type="EMBL" id="OQK17374.1"/>
    </source>
</evidence>
<reference evidence="1 2" key="1">
    <citation type="submission" date="2015-12" db="EMBL/GenBank/DDBJ databases">
        <authorList>
            <person name="Shamseldin A."/>
            <person name="Moawad H."/>
            <person name="Abd El-Rahim W.M."/>
            <person name="Sadowsky M.J."/>
        </authorList>
    </citation>
    <scope>NUCLEOTIDE SEQUENCE [LARGE SCALE GENOMIC DNA]</scope>
    <source>
        <strain evidence="1 2">WF1</strain>
    </source>
</reference>
<dbReference type="RefSeq" id="WP_080521985.1">
    <property type="nucleotide sequence ID" value="NZ_LPUF01000001.1"/>
</dbReference>
<protein>
    <recommendedName>
        <fullName evidence="3">Nucleotidyl transferase AbiEii/AbiGii toxin family protein</fullName>
    </recommendedName>
</protein>
<sequence>MKGVADLTAQERSELFNETAIRKGIIPAAAEKDFWICWVLMKIYTHPRLSELLRFKGGTSLSKCFGVIERFSEDIDLILDWTELTRTDPTQERSKTQQSKINLEINSQAQSFIKHELLPLIQAEVEGYCQAEIDENDPHTINVSYQPSFSTHYLRDQIRLEIGPLAEMVPFGHYSVKPYAAEEFPVLFKQPCVELDAIKPERTFWEKVTILHAEAHRPANKPQPCRYSRHYYDVYRMLGTEIEQVALENIELLEDVVKFKKRFYYSAWANYDLAVLSTIRLVPEDKVMASLKADYADMREMIFGDYPSLEVIMTAISVFETRLNQL</sequence>
<name>A0A1V8M719_9GAMM</name>
<dbReference type="OrthoDB" id="9780929at2"/>